<keyword evidence="5" id="KW-1185">Reference proteome</keyword>
<evidence type="ECO:0000256" key="2">
    <source>
        <dbReference type="SAM" id="MobiDB-lite"/>
    </source>
</evidence>
<feature type="region of interest" description="Disordered" evidence="2">
    <location>
        <begin position="314"/>
        <end position="340"/>
    </location>
</feature>
<dbReference type="STRING" id="1391915.U7PPV7"/>
<dbReference type="PROSITE" id="PS50048">
    <property type="entry name" value="ZN2_CY6_FUNGAL_2"/>
    <property type="match status" value="1"/>
</dbReference>
<accession>U7PPV7</accession>
<gene>
    <name evidence="4" type="ORF">HMPREF1624_06278</name>
</gene>
<evidence type="ECO:0000256" key="1">
    <source>
        <dbReference type="ARBA" id="ARBA00023242"/>
    </source>
</evidence>
<proteinExistence type="predicted"/>
<dbReference type="SMART" id="SM00066">
    <property type="entry name" value="GAL4"/>
    <property type="match status" value="1"/>
</dbReference>
<reference evidence="5" key="1">
    <citation type="journal article" date="2014" name="Genome Announc.">
        <title>Genome sequence of the pathogenic fungus Sporothrix schenckii (ATCC 58251).</title>
        <authorList>
            <person name="Cuomo C.A."/>
            <person name="Rodriguez-Del Valle N."/>
            <person name="Perez-Sanchez L."/>
            <person name="Abouelleil A."/>
            <person name="Goldberg J."/>
            <person name="Young S."/>
            <person name="Zeng Q."/>
            <person name="Birren B.W."/>
        </authorList>
    </citation>
    <scope>NUCLEOTIDE SEQUENCE [LARGE SCALE GENOMIC DNA]</scope>
    <source>
        <strain evidence="5">ATCC 58251 / de Perez 2211183</strain>
    </source>
</reference>
<dbReference type="InterPro" id="IPR001138">
    <property type="entry name" value="Zn2Cys6_DnaBD"/>
</dbReference>
<dbReference type="PANTHER" id="PTHR47784:SF5">
    <property type="entry name" value="STEROL UPTAKE CONTROL PROTEIN 2"/>
    <property type="match status" value="1"/>
</dbReference>
<feature type="domain" description="Zn(2)-C6 fungal-type" evidence="3">
    <location>
        <begin position="47"/>
        <end position="76"/>
    </location>
</feature>
<keyword evidence="1" id="KW-0539">Nucleus</keyword>
<name>U7PPV7_SPOS1</name>
<dbReference type="GO" id="GO:0001228">
    <property type="term" value="F:DNA-binding transcription activator activity, RNA polymerase II-specific"/>
    <property type="evidence" value="ECO:0007669"/>
    <property type="project" value="TreeGrafter"/>
</dbReference>
<dbReference type="PANTHER" id="PTHR47784">
    <property type="entry name" value="STEROL UPTAKE CONTROL PROTEIN 2"/>
    <property type="match status" value="1"/>
</dbReference>
<dbReference type="eggNOG" id="ENOG502SMQF">
    <property type="taxonomic scope" value="Eukaryota"/>
</dbReference>
<dbReference type="SUPFAM" id="SSF57701">
    <property type="entry name" value="Zn2/Cys6 DNA-binding domain"/>
    <property type="match status" value="1"/>
</dbReference>
<dbReference type="PROSITE" id="PS00463">
    <property type="entry name" value="ZN2_CY6_FUNGAL_1"/>
    <property type="match status" value="1"/>
</dbReference>
<evidence type="ECO:0000313" key="5">
    <source>
        <dbReference type="Proteomes" id="UP000018087"/>
    </source>
</evidence>
<organism evidence="4 5">
    <name type="scientific">Sporothrix schenckii (strain ATCC 58251 / de Perez 2211183)</name>
    <name type="common">Rose-picker's disease fungus</name>
    <dbReference type="NCBI Taxonomy" id="1391915"/>
    <lineage>
        <taxon>Eukaryota</taxon>
        <taxon>Fungi</taxon>
        <taxon>Dikarya</taxon>
        <taxon>Ascomycota</taxon>
        <taxon>Pezizomycotina</taxon>
        <taxon>Sordariomycetes</taxon>
        <taxon>Sordariomycetidae</taxon>
        <taxon>Ophiostomatales</taxon>
        <taxon>Ophiostomataceae</taxon>
        <taxon>Sporothrix</taxon>
    </lineage>
</organism>
<dbReference type="EMBL" id="KI440848">
    <property type="protein sequence ID" value="ERS96951.1"/>
    <property type="molecule type" value="Genomic_DNA"/>
</dbReference>
<feature type="compositionally biased region" description="Low complexity" evidence="2">
    <location>
        <begin position="320"/>
        <end position="340"/>
    </location>
</feature>
<evidence type="ECO:0000313" key="4">
    <source>
        <dbReference type="EMBL" id="ERS96951.1"/>
    </source>
</evidence>
<dbReference type="GO" id="GO:0008270">
    <property type="term" value="F:zinc ion binding"/>
    <property type="evidence" value="ECO:0007669"/>
    <property type="project" value="InterPro"/>
</dbReference>
<dbReference type="Pfam" id="PF00172">
    <property type="entry name" value="Zn_clus"/>
    <property type="match status" value="1"/>
</dbReference>
<dbReference type="AlphaFoldDB" id="U7PPV7"/>
<dbReference type="InterPro" id="IPR053157">
    <property type="entry name" value="Sterol_Uptake_Regulator"/>
</dbReference>
<evidence type="ECO:0000259" key="3">
    <source>
        <dbReference type="PROSITE" id="PS50048"/>
    </source>
</evidence>
<dbReference type="InterPro" id="IPR036864">
    <property type="entry name" value="Zn2-C6_fun-type_DNA-bd_sf"/>
</dbReference>
<dbReference type="Gene3D" id="4.10.240.10">
    <property type="entry name" value="Zn(2)-C6 fungal-type DNA-binding domain"/>
    <property type="match status" value="1"/>
</dbReference>
<dbReference type="CDD" id="cd00067">
    <property type="entry name" value="GAL4"/>
    <property type="match status" value="1"/>
</dbReference>
<dbReference type="HOGENOM" id="CLU_019849_1_0_1"/>
<dbReference type="Proteomes" id="UP000018087">
    <property type="component" value="Unassembled WGS sequence"/>
</dbReference>
<feature type="region of interest" description="Disordered" evidence="2">
    <location>
        <begin position="81"/>
        <end position="102"/>
    </location>
</feature>
<protein>
    <recommendedName>
        <fullName evidence="3">Zn(2)-C6 fungal-type domain-containing protein</fullName>
    </recommendedName>
</protein>
<sequence length="547" mass="60873">MSTESDTADTDSLAGTFVVLQGLQDLQAAAGREQPRRKRAHRKSKQGCAACRRRRVKCDENEPCAHCVRRKEQCRRLSAKDTKRKAHDDHEAPDARLNIGPSLASPRLENDPDPHVNLWHLELFHHFAQRTVATLSFPDVWPTLLQQSFHDECIMWAILCTASCHLAALAPQDPRYAGPSPASLPFLPKAIGLFRQNLARPFTKSNADALMGCALLMNYIAWTNLTFLDGDGNASGGLDLSHDPLFLLSPGVRHVYTQAMPIFMAEQSVFLTIAHEHPRRNIEAALARHGHDPTRFVEPFMRCWDSPEFQECRGPDGVASAQSSSTTSTSSTSSPAMRPSRTSTSWLLFTEFEYELAWERIAKLLTTSSTANNTRDTPPETTTDGSNTKSLCQCPLQKFKTLFMMPADPQPEPVPVAPMELVDPQQTAARTGYERVACCLSPLLCCAALSASGLSSSAKGDDAWWCTADSRRLFFTIPLLCSGPFLQPIVQGDARALLLLFHFYRAARIVMAATEEAWWARERSRVMEDRIGTELRKRGFTACLVRE</sequence>
<feature type="region of interest" description="Disordered" evidence="2">
    <location>
        <begin position="369"/>
        <end position="389"/>
    </location>
</feature>
<feature type="compositionally biased region" description="Basic and acidic residues" evidence="2">
    <location>
        <begin position="81"/>
        <end position="94"/>
    </location>
</feature>
<dbReference type="OrthoDB" id="416217at2759"/>